<dbReference type="GeneID" id="120273528"/>
<dbReference type="RefSeq" id="XP_039136091.1">
    <property type="nucleotide sequence ID" value="XM_039280157.1"/>
</dbReference>
<proteinExistence type="predicted"/>
<keyword evidence="1" id="KW-1185">Reference proteome</keyword>
<gene>
    <name evidence="2" type="primary">LOC120273528</name>
</gene>
<organism evidence="1 2">
    <name type="scientific">Dioscorea cayennensis subsp. rotundata</name>
    <name type="common">White Guinea yam</name>
    <name type="synonym">Dioscorea rotundata</name>
    <dbReference type="NCBI Taxonomy" id="55577"/>
    <lineage>
        <taxon>Eukaryota</taxon>
        <taxon>Viridiplantae</taxon>
        <taxon>Streptophyta</taxon>
        <taxon>Embryophyta</taxon>
        <taxon>Tracheophyta</taxon>
        <taxon>Spermatophyta</taxon>
        <taxon>Magnoliopsida</taxon>
        <taxon>Liliopsida</taxon>
        <taxon>Dioscoreales</taxon>
        <taxon>Dioscoreaceae</taxon>
        <taxon>Dioscorea</taxon>
    </lineage>
</organism>
<dbReference type="AlphaFoldDB" id="A0AB40C8E1"/>
<dbReference type="Proteomes" id="UP001515500">
    <property type="component" value="Chromosome 12"/>
</dbReference>
<protein>
    <submittedName>
        <fullName evidence="2">Uncharacterized protein LOC120273528</fullName>
    </submittedName>
</protein>
<evidence type="ECO:0000313" key="1">
    <source>
        <dbReference type="Proteomes" id="UP001515500"/>
    </source>
</evidence>
<sequence>MGLYRRALKLLKAPGFDSEGKSVKSNHVDRRDVVALATGEYAKILIQQNKEEDKLSSKFHFSKGEDAKIRNERFGKAKAGWLIFDEEEYAKCLIEETEQMSKWAEAILSGTSFGAF</sequence>
<dbReference type="GO" id="GO:0005739">
    <property type="term" value="C:mitochondrion"/>
    <property type="evidence" value="ECO:0007669"/>
    <property type="project" value="TreeGrafter"/>
</dbReference>
<dbReference type="PANTHER" id="PTHR47868">
    <property type="entry name" value="OS05G0457700 PROTEIN"/>
    <property type="match status" value="1"/>
</dbReference>
<reference evidence="2" key="1">
    <citation type="submission" date="2025-08" db="UniProtKB">
        <authorList>
            <consortium name="RefSeq"/>
        </authorList>
    </citation>
    <scope>IDENTIFICATION</scope>
</reference>
<accession>A0AB40C8E1</accession>
<dbReference type="PANTHER" id="PTHR47868:SF2">
    <property type="entry name" value="OS05G0457700 PROTEIN"/>
    <property type="match status" value="1"/>
</dbReference>
<evidence type="ECO:0000313" key="2">
    <source>
        <dbReference type="RefSeq" id="XP_039136091.1"/>
    </source>
</evidence>
<name>A0AB40C8E1_DIOCR</name>